<sequence length="161" mass="18832">MKRIAATMDEFHAKLAHMEQRIEAQLELPEEEERALEEQLKKLNFKEPDHVQRNGDSIEEINRNACVLKHLFQREADEIVSAILSSDDSRSKRQAFRNKRYPETVWRNDRVAFFFDKKASARVKTVFRKAAKLWRDNTCIDIFEDTCGDSEIFLGGNISTL</sequence>
<dbReference type="Gene3D" id="3.40.390.10">
    <property type="entry name" value="Collagenase (Catalytic Domain)"/>
    <property type="match status" value="1"/>
</dbReference>
<name>A0A3P7Z3T9_HELPZ</name>
<organism evidence="1">
    <name type="scientific">Heligmosomoides polygyrus</name>
    <name type="common">Parasitic roundworm</name>
    <dbReference type="NCBI Taxonomy" id="6339"/>
    <lineage>
        <taxon>Eukaryota</taxon>
        <taxon>Metazoa</taxon>
        <taxon>Ecdysozoa</taxon>
        <taxon>Nematoda</taxon>
        <taxon>Chromadorea</taxon>
        <taxon>Rhabditida</taxon>
        <taxon>Rhabditina</taxon>
        <taxon>Rhabditomorpha</taxon>
        <taxon>Strongyloidea</taxon>
        <taxon>Heligmosomidae</taxon>
        <taxon>Heligmosomoides</taxon>
    </lineage>
</organism>
<reference evidence="1" key="1">
    <citation type="submission" date="2018-11" db="EMBL/GenBank/DDBJ databases">
        <authorList>
            <consortium name="Pathogen Informatics"/>
        </authorList>
    </citation>
    <scope>NUCLEOTIDE SEQUENCE [LARGE SCALE GENOMIC DNA]</scope>
</reference>
<gene>
    <name evidence="1" type="ORF">HPBE_LOCUS13431</name>
</gene>
<dbReference type="EMBL" id="UZAH01027915">
    <property type="protein sequence ID" value="VDO96136.1"/>
    <property type="molecule type" value="Genomic_DNA"/>
</dbReference>
<accession>A0A3P7Z3T9</accession>
<dbReference type="InterPro" id="IPR024079">
    <property type="entry name" value="MetalloPept_cat_dom_sf"/>
</dbReference>
<dbReference type="GO" id="GO:0008237">
    <property type="term" value="F:metallopeptidase activity"/>
    <property type="evidence" value="ECO:0007669"/>
    <property type="project" value="InterPro"/>
</dbReference>
<evidence type="ECO:0000313" key="1">
    <source>
        <dbReference type="EMBL" id="VDO96136.1"/>
    </source>
</evidence>
<proteinExistence type="predicted"/>
<dbReference type="OrthoDB" id="5873044at2759"/>
<protein>
    <recommendedName>
        <fullName evidence="2">Peptidase M12A domain-containing protein</fullName>
    </recommendedName>
</protein>
<dbReference type="AlphaFoldDB" id="A0A3P7Z3T9"/>
<evidence type="ECO:0008006" key="2">
    <source>
        <dbReference type="Google" id="ProtNLM"/>
    </source>
</evidence>
<dbReference type="SUPFAM" id="SSF55486">
    <property type="entry name" value="Metalloproteases ('zincins'), catalytic domain"/>
    <property type="match status" value="1"/>
</dbReference>